<dbReference type="AlphaFoldDB" id="A0A9P6A1F8"/>
<evidence type="ECO:0000313" key="2">
    <source>
        <dbReference type="Proteomes" id="UP000807025"/>
    </source>
</evidence>
<organism evidence="1 2">
    <name type="scientific">Pleurotus eryngii</name>
    <name type="common">Boletus of the steppes</name>
    <dbReference type="NCBI Taxonomy" id="5323"/>
    <lineage>
        <taxon>Eukaryota</taxon>
        <taxon>Fungi</taxon>
        <taxon>Dikarya</taxon>
        <taxon>Basidiomycota</taxon>
        <taxon>Agaricomycotina</taxon>
        <taxon>Agaricomycetes</taxon>
        <taxon>Agaricomycetidae</taxon>
        <taxon>Agaricales</taxon>
        <taxon>Pleurotineae</taxon>
        <taxon>Pleurotaceae</taxon>
        <taxon>Pleurotus</taxon>
    </lineage>
</organism>
<name>A0A9P6A1F8_PLEER</name>
<keyword evidence="2" id="KW-1185">Reference proteome</keyword>
<accession>A0A9P6A1F8</accession>
<sequence length="57" mass="6160">MSNSTGCPCSQPELFSKSALANTETKAKQRTHSIYRHMRIGPCGRVSSSSTTSKISL</sequence>
<dbReference type="EMBL" id="MU154561">
    <property type="protein sequence ID" value="KAF9495541.1"/>
    <property type="molecule type" value="Genomic_DNA"/>
</dbReference>
<feature type="non-terminal residue" evidence="1">
    <location>
        <position position="57"/>
    </location>
</feature>
<comment type="caution">
    <text evidence="1">The sequence shown here is derived from an EMBL/GenBank/DDBJ whole genome shotgun (WGS) entry which is preliminary data.</text>
</comment>
<protein>
    <submittedName>
        <fullName evidence="1">Uncharacterized protein</fullName>
    </submittedName>
</protein>
<evidence type="ECO:0000313" key="1">
    <source>
        <dbReference type="EMBL" id="KAF9495541.1"/>
    </source>
</evidence>
<reference evidence="1" key="1">
    <citation type="submission" date="2020-11" db="EMBL/GenBank/DDBJ databases">
        <authorList>
            <consortium name="DOE Joint Genome Institute"/>
            <person name="Ahrendt S."/>
            <person name="Riley R."/>
            <person name="Andreopoulos W."/>
            <person name="Labutti K."/>
            <person name="Pangilinan J."/>
            <person name="Ruiz-Duenas F.J."/>
            <person name="Barrasa J.M."/>
            <person name="Sanchez-Garcia M."/>
            <person name="Camarero S."/>
            <person name="Miyauchi S."/>
            <person name="Serrano A."/>
            <person name="Linde D."/>
            <person name="Babiker R."/>
            <person name="Drula E."/>
            <person name="Ayuso-Fernandez I."/>
            <person name="Pacheco R."/>
            <person name="Padilla G."/>
            <person name="Ferreira P."/>
            <person name="Barriuso J."/>
            <person name="Kellner H."/>
            <person name="Castanera R."/>
            <person name="Alfaro M."/>
            <person name="Ramirez L."/>
            <person name="Pisabarro A.G."/>
            <person name="Kuo A."/>
            <person name="Tritt A."/>
            <person name="Lipzen A."/>
            <person name="He G."/>
            <person name="Yan M."/>
            <person name="Ng V."/>
            <person name="Cullen D."/>
            <person name="Martin F."/>
            <person name="Rosso M.-N."/>
            <person name="Henrissat B."/>
            <person name="Hibbett D."/>
            <person name="Martinez A.T."/>
            <person name="Grigoriev I.V."/>
        </authorList>
    </citation>
    <scope>NUCLEOTIDE SEQUENCE</scope>
    <source>
        <strain evidence="1">ATCC 90797</strain>
    </source>
</reference>
<dbReference type="Proteomes" id="UP000807025">
    <property type="component" value="Unassembled WGS sequence"/>
</dbReference>
<proteinExistence type="predicted"/>
<gene>
    <name evidence="1" type="ORF">BDN71DRAFT_1447451</name>
</gene>